<organism evidence="2 3">
    <name type="scientific">Wuchereria bancrofti</name>
    <dbReference type="NCBI Taxonomy" id="6293"/>
    <lineage>
        <taxon>Eukaryota</taxon>
        <taxon>Metazoa</taxon>
        <taxon>Ecdysozoa</taxon>
        <taxon>Nematoda</taxon>
        <taxon>Chromadorea</taxon>
        <taxon>Rhabditida</taxon>
        <taxon>Spirurina</taxon>
        <taxon>Spiruromorpha</taxon>
        <taxon>Filarioidea</taxon>
        <taxon>Onchocercidae</taxon>
        <taxon>Wuchereria</taxon>
    </lineage>
</organism>
<accession>J9E8L3</accession>
<evidence type="ECO:0000313" key="2">
    <source>
        <dbReference type="EMBL" id="EJW71694.1"/>
    </source>
</evidence>
<dbReference type="Pfam" id="PF02210">
    <property type="entry name" value="Laminin_G_2"/>
    <property type="match status" value="1"/>
</dbReference>
<dbReference type="EMBL" id="ADBV01017923">
    <property type="protein sequence ID" value="EJW71694.1"/>
    <property type="molecule type" value="Genomic_DNA"/>
</dbReference>
<name>J9E8L3_WUCBA</name>
<dbReference type="InterPro" id="IPR013320">
    <property type="entry name" value="ConA-like_dom_sf"/>
</dbReference>
<dbReference type="SUPFAM" id="SSF49899">
    <property type="entry name" value="Concanavalin A-like lectins/glucanases"/>
    <property type="match status" value="1"/>
</dbReference>
<protein>
    <recommendedName>
        <fullName evidence="1">Laminin G domain-containing protein</fullName>
    </recommendedName>
</protein>
<dbReference type="Gene3D" id="2.60.120.200">
    <property type="match status" value="1"/>
</dbReference>
<sequence length="164" mass="18441">MIRFQYKHRRVKLTVEHCDDDGFCKPCKSTRCIATANNFDISTSTGGQIMYIGGVKDSVNSAIITKQSSLLLTSLTIAGVNEPHFTLKLQNGQVHLSGNSSKKKNELLVEEKVNDGKWKMIRFQYKHRRVKLTVEHCDDDGFCKPCKSTRCIATANNFESVLLA</sequence>
<dbReference type="InterPro" id="IPR001791">
    <property type="entry name" value="Laminin_G"/>
</dbReference>
<reference evidence="3" key="1">
    <citation type="submission" date="2012-08" db="EMBL/GenBank/DDBJ databases">
        <title>The Genome Sequence of Wuchereria bancrofti.</title>
        <authorList>
            <person name="Nutman T.B."/>
            <person name="Fink D.L."/>
            <person name="Russ C."/>
            <person name="Young S."/>
            <person name="Zeng Q."/>
            <person name="Koehrsen M."/>
            <person name="Alvarado L."/>
            <person name="Berlin A."/>
            <person name="Chapman S.B."/>
            <person name="Chen Z."/>
            <person name="Freedman E."/>
            <person name="Gellesch M."/>
            <person name="Goldberg J."/>
            <person name="Griggs A."/>
            <person name="Gujja S."/>
            <person name="Heilman E.R."/>
            <person name="Heiman D."/>
            <person name="Hepburn T."/>
            <person name="Howarth C."/>
            <person name="Jen D."/>
            <person name="Larson L."/>
            <person name="Lewis B."/>
            <person name="Mehta T."/>
            <person name="Park D."/>
            <person name="Pearson M."/>
            <person name="Roberts A."/>
            <person name="Saif S."/>
            <person name="Shea T."/>
            <person name="Shenoy N."/>
            <person name="Sisk P."/>
            <person name="Stolte C."/>
            <person name="Sykes S."/>
            <person name="Walk T."/>
            <person name="White J."/>
            <person name="Yandava C."/>
            <person name="Haas B."/>
            <person name="Henn M.R."/>
            <person name="Nusbaum C."/>
            <person name="Birren B."/>
        </authorList>
    </citation>
    <scope>NUCLEOTIDE SEQUENCE [LARGE SCALE GENOMIC DNA]</scope>
    <source>
        <strain evidence="3">NA</strain>
    </source>
</reference>
<dbReference type="AlphaFoldDB" id="J9E8L3"/>
<comment type="caution">
    <text evidence="2">The sequence shown here is derived from an EMBL/GenBank/DDBJ whole genome shotgun (WGS) entry which is preliminary data.</text>
</comment>
<evidence type="ECO:0000313" key="3">
    <source>
        <dbReference type="Proteomes" id="UP000004810"/>
    </source>
</evidence>
<feature type="domain" description="Laminin G" evidence="1">
    <location>
        <begin position="67"/>
        <end position="138"/>
    </location>
</feature>
<gene>
    <name evidence="2" type="ORF">WUBG_17400</name>
</gene>
<evidence type="ECO:0000259" key="1">
    <source>
        <dbReference type="Pfam" id="PF02210"/>
    </source>
</evidence>
<dbReference type="Proteomes" id="UP000004810">
    <property type="component" value="Unassembled WGS sequence"/>
</dbReference>
<proteinExistence type="predicted"/>